<dbReference type="InterPro" id="IPR036397">
    <property type="entry name" value="RNaseH_sf"/>
</dbReference>
<evidence type="ECO:0000313" key="1">
    <source>
        <dbReference type="EMBL" id="GFQ86456.1"/>
    </source>
</evidence>
<gene>
    <name evidence="1" type="primary">AVEN_233613_1</name>
    <name evidence="1" type="ORF">TNCT_386531</name>
</gene>
<protein>
    <submittedName>
        <fullName evidence="1">Uncharacterized protein</fullName>
    </submittedName>
</protein>
<sequence length="193" mass="22190">MKLENHVPEPEFEIKITSSQKYQEKIVTVQGKIQRLLKRKLNSERRSEADNTENKETVIVKTTWYHCPGDQNPADKITRESSVKQLSQDNSWKFGPPWLSDFKSSWPMQENWSICCVSEQSCSMCCESDNYDNSESDIVQQNSAPLPNDRIEKSQPFEITGMDFAGPLYLKDGSKVYVSLFTCAVTRNVHLEI</sequence>
<dbReference type="OrthoDB" id="6425284at2759"/>
<dbReference type="AlphaFoldDB" id="A0A8X6FQL6"/>
<dbReference type="PANTHER" id="PTHR47331:SF5">
    <property type="entry name" value="RIBONUCLEASE H"/>
    <property type="match status" value="1"/>
</dbReference>
<dbReference type="PANTHER" id="PTHR47331">
    <property type="entry name" value="PHD-TYPE DOMAIN-CONTAINING PROTEIN"/>
    <property type="match status" value="1"/>
</dbReference>
<dbReference type="EMBL" id="BMAO01013119">
    <property type="protein sequence ID" value="GFQ86456.1"/>
    <property type="molecule type" value="Genomic_DNA"/>
</dbReference>
<evidence type="ECO:0000313" key="2">
    <source>
        <dbReference type="Proteomes" id="UP000887116"/>
    </source>
</evidence>
<dbReference type="Proteomes" id="UP000887116">
    <property type="component" value="Unassembled WGS sequence"/>
</dbReference>
<dbReference type="GO" id="GO:0003676">
    <property type="term" value="F:nucleic acid binding"/>
    <property type="evidence" value="ECO:0007669"/>
    <property type="project" value="InterPro"/>
</dbReference>
<dbReference type="Gene3D" id="3.30.420.10">
    <property type="entry name" value="Ribonuclease H-like superfamily/Ribonuclease H"/>
    <property type="match status" value="1"/>
</dbReference>
<proteinExistence type="predicted"/>
<accession>A0A8X6FQL6</accession>
<name>A0A8X6FQL6_TRICU</name>
<organism evidence="1 2">
    <name type="scientific">Trichonephila clavata</name>
    <name type="common">Joro spider</name>
    <name type="synonym">Nephila clavata</name>
    <dbReference type="NCBI Taxonomy" id="2740835"/>
    <lineage>
        <taxon>Eukaryota</taxon>
        <taxon>Metazoa</taxon>
        <taxon>Ecdysozoa</taxon>
        <taxon>Arthropoda</taxon>
        <taxon>Chelicerata</taxon>
        <taxon>Arachnida</taxon>
        <taxon>Araneae</taxon>
        <taxon>Araneomorphae</taxon>
        <taxon>Entelegynae</taxon>
        <taxon>Araneoidea</taxon>
        <taxon>Nephilidae</taxon>
        <taxon>Trichonephila</taxon>
    </lineage>
</organism>
<comment type="caution">
    <text evidence="1">The sequence shown here is derived from an EMBL/GenBank/DDBJ whole genome shotgun (WGS) entry which is preliminary data.</text>
</comment>
<reference evidence="1" key="1">
    <citation type="submission" date="2020-07" db="EMBL/GenBank/DDBJ databases">
        <title>Multicomponent nature underlies the extraordinary mechanical properties of spider dragline silk.</title>
        <authorList>
            <person name="Kono N."/>
            <person name="Nakamura H."/>
            <person name="Mori M."/>
            <person name="Yoshida Y."/>
            <person name="Ohtoshi R."/>
            <person name="Malay A.D."/>
            <person name="Moran D.A.P."/>
            <person name="Tomita M."/>
            <person name="Numata K."/>
            <person name="Arakawa K."/>
        </authorList>
    </citation>
    <scope>NUCLEOTIDE SEQUENCE</scope>
</reference>
<keyword evidence="2" id="KW-1185">Reference proteome</keyword>